<evidence type="ECO:0000256" key="1">
    <source>
        <dbReference type="ARBA" id="ARBA00022448"/>
    </source>
</evidence>
<dbReference type="InterPro" id="IPR027417">
    <property type="entry name" value="P-loop_NTPase"/>
</dbReference>
<evidence type="ECO:0000256" key="3">
    <source>
        <dbReference type="ARBA" id="ARBA00022840"/>
    </source>
</evidence>
<organism evidence="5">
    <name type="scientific">uncultured Sulfurovum sp</name>
    <dbReference type="NCBI Taxonomy" id="269237"/>
    <lineage>
        <taxon>Bacteria</taxon>
        <taxon>Pseudomonadati</taxon>
        <taxon>Campylobacterota</taxon>
        <taxon>Epsilonproteobacteria</taxon>
        <taxon>Campylobacterales</taxon>
        <taxon>Sulfurovaceae</taxon>
        <taxon>Sulfurovum</taxon>
        <taxon>environmental samples</taxon>
    </lineage>
</organism>
<evidence type="ECO:0000256" key="2">
    <source>
        <dbReference type="ARBA" id="ARBA00022741"/>
    </source>
</evidence>
<dbReference type="GO" id="GO:0005524">
    <property type="term" value="F:ATP binding"/>
    <property type="evidence" value="ECO:0007669"/>
    <property type="project" value="UniProtKB-KW"/>
</dbReference>
<dbReference type="EMBL" id="CACVAU010000091">
    <property type="protein sequence ID" value="CAA6827537.1"/>
    <property type="molecule type" value="Genomic_DNA"/>
</dbReference>
<feature type="domain" description="ABC transporter" evidence="4">
    <location>
        <begin position="1"/>
        <end position="216"/>
    </location>
</feature>
<dbReference type="CDD" id="cd03255">
    <property type="entry name" value="ABC_MJ0796_LolCDE_FtsE"/>
    <property type="match status" value="1"/>
</dbReference>
<name>A0A6S6UEY4_9BACT</name>
<evidence type="ECO:0000313" key="5">
    <source>
        <dbReference type="EMBL" id="CAA6827537.1"/>
    </source>
</evidence>
<dbReference type="GO" id="GO:0005886">
    <property type="term" value="C:plasma membrane"/>
    <property type="evidence" value="ECO:0007669"/>
    <property type="project" value="TreeGrafter"/>
</dbReference>
<dbReference type="InterPro" id="IPR017911">
    <property type="entry name" value="MacB-like_ATP-bd"/>
</dbReference>
<dbReference type="PROSITE" id="PS50893">
    <property type="entry name" value="ABC_TRANSPORTER_2"/>
    <property type="match status" value="1"/>
</dbReference>
<dbReference type="GO" id="GO:0016887">
    <property type="term" value="F:ATP hydrolysis activity"/>
    <property type="evidence" value="ECO:0007669"/>
    <property type="project" value="InterPro"/>
</dbReference>
<protein>
    <submittedName>
        <fullName evidence="5">ABC transporter ATP binding protein</fullName>
    </submittedName>
</protein>
<keyword evidence="2" id="KW-0547">Nucleotide-binding</keyword>
<accession>A0A6S6UEY4</accession>
<dbReference type="SUPFAM" id="SSF52540">
    <property type="entry name" value="P-loop containing nucleoside triphosphate hydrolases"/>
    <property type="match status" value="1"/>
</dbReference>
<evidence type="ECO:0000259" key="4">
    <source>
        <dbReference type="PROSITE" id="PS50893"/>
    </source>
</evidence>
<dbReference type="PANTHER" id="PTHR24220:SF86">
    <property type="entry name" value="ABC TRANSPORTER ABCH.1"/>
    <property type="match status" value="1"/>
</dbReference>
<dbReference type="PANTHER" id="PTHR24220">
    <property type="entry name" value="IMPORT ATP-BINDING PROTEIN"/>
    <property type="match status" value="1"/>
</dbReference>
<sequence length="216" mass="24607">MSNTLLSATNIAHSFDYELFSNINFSLKEKESIAIVGRSGSGKSTLLHIFSTFIQPNEGEVTLFNENIYKLSEKKLEDLRRHDLGIIFQSHYLFKGMTTLMNIEIATILSNESIDEKLLERLEIKELMQQKIGELSGGQQQRVSIARVLSKKPKIIFADEPTGNLDKETAKLVMDVLLEYIEKENAALILVTHDREMAELCDQSFLLEQKELKELV</sequence>
<dbReference type="InterPro" id="IPR003439">
    <property type="entry name" value="ABC_transporter-like_ATP-bd"/>
</dbReference>
<dbReference type="Gene3D" id="3.40.50.300">
    <property type="entry name" value="P-loop containing nucleotide triphosphate hydrolases"/>
    <property type="match status" value="1"/>
</dbReference>
<dbReference type="InterPro" id="IPR017871">
    <property type="entry name" value="ABC_transporter-like_CS"/>
</dbReference>
<dbReference type="Pfam" id="PF00005">
    <property type="entry name" value="ABC_tran"/>
    <property type="match status" value="1"/>
</dbReference>
<keyword evidence="1" id="KW-0813">Transport</keyword>
<gene>
    <name evidence="5" type="ORF">HELGO_WM9335</name>
</gene>
<dbReference type="SMART" id="SM00382">
    <property type="entry name" value="AAA"/>
    <property type="match status" value="1"/>
</dbReference>
<keyword evidence="3" id="KW-0067">ATP-binding</keyword>
<dbReference type="InterPro" id="IPR015854">
    <property type="entry name" value="ABC_transpr_LolD-like"/>
</dbReference>
<dbReference type="PROSITE" id="PS00211">
    <property type="entry name" value="ABC_TRANSPORTER_1"/>
    <property type="match status" value="1"/>
</dbReference>
<dbReference type="GO" id="GO:0022857">
    <property type="term" value="F:transmembrane transporter activity"/>
    <property type="evidence" value="ECO:0007669"/>
    <property type="project" value="TreeGrafter"/>
</dbReference>
<proteinExistence type="predicted"/>
<reference evidence="5" key="1">
    <citation type="submission" date="2020-01" db="EMBL/GenBank/DDBJ databases">
        <authorList>
            <person name="Meier V. D."/>
            <person name="Meier V D."/>
        </authorList>
    </citation>
    <scope>NUCLEOTIDE SEQUENCE</scope>
    <source>
        <strain evidence="5">HLG_WM_MAG_05</strain>
    </source>
</reference>
<dbReference type="InterPro" id="IPR003593">
    <property type="entry name" value="AAA+_ATPase"/>
</dbReference>
<dbReference type="AlphaFoldDB" id="A0A6S6UEY4"/>